<reference evidence="1 2" key="1">
    <citation type="submission" date="2010-02" db="EMBL/GenBank/DDBJ databases">
        <authorList>
            <person name="Weinstock G."/>
            <person name="Sodergren E."/>
            <person name="Clifton S."/>
            <person name="Fulton L."/>
            <person name="Fulton B."/>
            <person name="Courtney L."/>
            <person name="Fronick C."/>
            <person name="Harrison M."/>
            <person name="Strong C."/>
            <person name="Farmer C."/>
            <person name="Delahaunty K."/>
            <person name="Markovic C."/>
            <person name="Hall O."/>
            <person name="Minx P."/>
            <person name="Tomlinson C."/>
            <person name="Mitreva M."/>
            <person name="Nelson J."/>
            <person name="Hou S."/>
            <person name="Wollam A."/>
            <person name="Pepin K.H."/>
            <person name="Johnson M."/>
            <person name="Bhonagiri V."/>
            <person name="Zhang X."/>
            <person name="Suruliraj S."/>
            <person name="Warren W."/>
            <person name="Chinwalla A."/>
            <person name="Mardis E.R."/>
            <person name="Wilson R.K."/>
        </authorList>
    </citation>
    <scope>NUCLEOTIDE SEQUENCE [LARGE SCALE GENOMIC DNA]</scope>
    <source>
        <strain evidence="1 2">ATCC 23685</strain>
    </source>
</reference>
<accession>D4F901</accession>
<evidence type="ECO:0000313" key="1">
    <source>
        <dbReference type="EMBL" id="EFE21758.1"/>
    </source>
</evidence>
<comment type="caution">
    <text evidence="1">The sequence shown here is derived from an EMBL/GenBank/DDBJ whole genome shotgun (WGS) entry which is preliminary data.</text>
</comment>
<dbReference type="HOGENOM" id="CLU_3167463_0_0_6"/>
<organism evidence="1 2">
    <name type="scientific">Edwardsiella tarda ATCC 23685</name>
    <dbReference type="NCBI Taxonomy" id="500638"/>
    <lineage>
        <taxon>Bacteria</taxon>
        <taxon>Pseudomonadati</taxon>
        <taxon>Pseudomonadota</taxon>
        <taxon>Gammaproteobacteria</taxon>
        <taxon>Enterobacterales</taxon>
        <taxon>Hafniaceae</taxon>
        <taxon>Edwardsiella</taxon>
    </lineage>
</organism>
<sequence length="47" mass="5358">MSIEQIPQYVILCEFVNGVSVADEILRKEFDQDGVEIKPLARNVCFT</sequence>
<dbReference type="AlphaFoldDB" id="D4F901"/>
<proteinExistence type="predicted"/>
<protein>
    <submittedName>
        <fullName evidence="1">Uncharacterized protein</fullName>
    </submittedName>
</protein>
<evidence type="ECO:0000313" key="2">
    <source>
        <dbReference type="Proteomes" id="UP000003692"/>
    </source>
</evidence>
<dbReference type="EMBL" id="ADGK01000268">
    <property type="protein sequence ID" value="EFE21758.1"/>
    <property type="molecule type" value="Genomic_DNA"/>
</dbReference>
<gene>
    <name evidence="1" type="ORF">EDWATA_03256</name>
</gene>
<dbReference type="Proteomes" id="UP000003692">
    <property type="component" value="Unassembled WGS sequence"/>
</dbReference>
<name>D4F901_EDWTA</name>